<dbReference type="Gene3D" id="1.10.510.10">
    <property type="entry name" value="Transferase(Phosphotransferase) domain 1"/>
    <property type="match status" value="1"/>
</dbReference>
<dbReference type="InterPro" id="IPR011009">
    <property type="entry name" value="Kinase-like_dom_sf"/>
</dbReference>
<dbReference type="STRING" id="44941.A0A397VD99"/>
<dbReference type="GO" id="GO:0004672">
    <property type="term" value="F:protein kinase activity"/>
    <property type="evidence" value="ECO:0007669"/>
    <property type="project" value="InterPro"/>
</dbReference>
<dbReference type="Proteomes" id="UP000266673">
    <property type="component" value="Unassembled WGS sequence"/>
</dbReference>
<evidence type="ECO:0000313" key="2">
    <source>
        <dbReference type="EMBL" id="RIB20435.1"/>
    </source>
</evidence>
<evidence type="ECO:0000259" key="1">
    <source>
        <dbReference type="PROSITE" id="PS50011"/>
    </source>
</evidence>
<dbReference type="PRINTS" id="PR00109">
    <property type="entry name" value="TYRKINASE"/>
</dbReference>
<dbReference type="InterPro" id="IPR001245">
    <property type="entry name" value="Ser-Thr/Tyr_kinase_cat_dom"/>
</dbReference>
<dbReference type="GO" id="GO:0007165">
    <property type="term" value="P:signal transduction"/>
    <property type="evidence" value="ECO:0007669"/>
    <property type="project" value="TreeGrafter"/>
</dbReference>
<keyword evidence="3" id="KW-1185">Reference proteome</keyword>
<dbReference type="OrthoDB" id="10261027at2759"/>
<dbReference type="InterPro" id="IPR000719">
    <property type="entry name" value="Prot_kinase_dom"/>
</dbReference>
<dbReference type="GO" id="GO:0005737">
    <property type="term" value="C:cytoplasm"/>
    <property type="evidence" value="ECO:0007669"/>
    <property type="project" value="TreeGrafter"/>
</dbReference>
<reference evidence="2 3" key="1">
    <citation type="submission" date="2018-06" db="EMBL/GenBank/DDBJ databases">
        <title>Comparative genomics reveals the genomic features of Rhizophagus irregularis, R. cerebriforme, R. diaphanum and Gigaspora rosea, and their symbiotic lifestyle signature.</title>
        <authorList>
            <person name="Morin E."/>
            <person name="San Clemente H."/>
            <person name="Chen E.C.H."/>
            <person name="De La Providencia I."/>
            <person name="Hainaut M."/>
            <person name="Kuo A."/>
            <person name="Kohler A."/>
            <person name="Murat C."/>
            <person name="Tang N."/>
            <person name="Roy S."/>
            <person name="Loubradou J."/>
            <person name="Henrissat B."/>
            <person name="Grigoriev I.V."/>
            <person name="Corradi N."/>
            <person name="Roux C."/>
            <person name="Martin F.M."/>
        </authorList>
    </citation>
    <scope>NUCLEOTIDE SEQUENCE [LARGE SCALE GENOMIC DNA]</scope>
    <source>
        <strain evidence="2 3">DAOM 194757</strain>
    </source>
</reference>
<comment type="caution">
    <text evidence="2">The sequence shown here is derived from an EMBL/GenBank/DDBJ whole genome shotgun (WGS) entry which is preliminary data.</text>
</comment>
<sequence>MQLEVLYVRIFPMCRKWNRKKKLNLLHCIVTDLEAIHSQEMIHRDLHSGNILQDTLDSAYITDLGLSISTNEKMNEKMEGKICGILPYIDPQVLIKKEYTTASDIYSFGIIMWEILYGVTVSYIGKSSEIHLQSLICKGLRPPVNNEATSCYVNLMRECWSEDSKNRPSAEKLCEIFKKWQDDENILLELNKSKIKLENIEKSYTDMFSKGSKFYPPTISIADSEFARSFYQIIKQFKLKTRIKNITE</sequence>
<accession>A0A397VD99</accession>
<dbReference type="EMBL" id="QKWP01000417">
    <property type="protein sequence ID" value="RIB20435.1"/>
    <property type="molecule type" value="Genomic_DNA"/>
</dbReference>
<protein>
    <submittedName>
        <fullName evidence="2">Kinase-like domain-containing protein</fullName>
    </submittedName>
</protein>
<dbReference type="Pfam" id="PF07714">
    <property type="entry name" value="PK_Tyr_Ser-Thr"/>
    <property type="match status" value="1"/>
</dbReference>
<dbReference type="PROSITE" id="PS50011">
    <property type="entry name" value="PROTEIN_KINASE_DOM"/>
    <property type="match status" value="1"/>
</dbReference>
<dbReference type="AlphaFoldDB" id="A0A397VD99"/>
<dbReference type="SUPFAM" id="SSF56112">
    <property type="entry name" value="Protein kinase-like (PK-like)"/>
    <property type="match status" value="1"/>
</dbReference>
<keyword evidence="2" id="KW-0418">Kinase</keyword>
<dbReference type="PANTHER" id="PTHR23257:SF958">
    <property type="entry name" value="SERINE_THREONINE-PROTEIN KINASE WNK4"/>
    <property type="match status" value="1"/>
</dbReference>
<gene>
    <name evidence="2" type="ORF">C2G38_1195208</name>
</gene>
<organism evidence="2 3">
    <name type="scientific">Gigaspora rosea</name>
    <dbReference type="NCBI Taxonomy" id="44941"/>
    <lineage>
        <taxon>Eukaryota</taxon>
        <taxon>Fungi</taxon>
        <taxon>Fungi incertae sedis</taxon>
        <taxon>Mucoromycota</taxon>
        <taxon>Glomeromycotina</taxon>
        <taxon>Glomeromycetes</taxon>
        <taxon>Diversisporales</taxon>
        <taxon>Gigasporaceae</taxon>
        <taxon>Gigaspora</taxon>
    </lineage>
</organism>
<keyword evidence="2" id="KW-0808">Transferase</keyword>
<feature type="domain" description="Protein kinase" evidence="1">
    <location>
        <begin position="1"/>
        <end position="188"/>
    </location>
</feature>
<proteinExistence type="predicted"/>
<dbReference type="GO" id="GO:0005524">
    <property type="term" value="F:ATP binding"/>
    <property type="evidence" value="ECO:0007669"/>
    <property type="project" value="InterPro"/>
</dbReference>
<dbReference type="InterPro" id="IPR050167">
    <property type="entry name" value="Ser_Thr_protein_kinase"/>
</dbReference>
<name>A0A397VD99_9GLOM</name>
<dbReference type="PANTHER" id="PTHR23257">
    <property type="entry name" value="SERINE-THREONINE PROTEIN KINASE"/>
    <property type="match status" value="1"/>
</dbReference>
<evidence type="ECO:0000313" key="3">
    <source>
        <dbReference type="Proteomes" id="UP000266673"/>
    </source>
</evidence>